<protein>
    <recommendedName>
        <fullName evidence="8 10">Adenylate kinase</fullName>
        <shortName evidence="8">AK</shortName>
        <ecNumber evidence="8 10">2.7.4.3</ecNumber>
    </recommendedName>
    <alternativeName>
        <fullName evidence="8">ATP-AMP transphosphorylase</fullName>
    </alternativeName>
    <alternativeName>
        <fullName evidence="8">ATP:AMP phosphotransferase</fullName>
    </alternativeName>
    <alternativeName>
        <fullName evidence="8">Adenylate monophosphate kinase</fullName>
    </alternativeName>
</protein>
<evidence type="ECO:0000313" key="13">
    <source>
        <dbReference type="Proteomes" id="UP000824071"/>
    </source>
</evidence>
<dbReference type="NCBIfam" id="NF001381">
    <property type="entry name" value="PRK00279.1-3"/>
    <property type="match status" value="1"/>
</dbReference>
<keyword evidence="6 8" id="KW-0862">Zinc</keyword>
<comment type="similarity">
    <text evidence="8 9">Belongs to the adenylate kinase family.</text>
</comment>
<name>A0A9D1IF59_9FIRM</name>
<dbReference type="GO" id="GO:0008270">
    <property type="term" value="F:zinc ion binding"/>
    <property type="evidence" value="ECO:0007669"/>
    <property type="project" value="UniProtKB-UniRule"/>
</dbReference>
<evidence type="ECO:0000256" key="7">
    <source>
        <dbReference type="ARBA" id="ARBA00022840"/>
    </source>
</evidence>
<feature type="binding site" evidence="8">
    <location>
        <position position="167"/>
    </location>
    <ligand>
        <name>AMP</name>
        <dbReference type="ChEBI" id="CHEBI:456215"/>
    </ligand>
</feature>
<dbReference type="Proteomes" id="UP000824071">
    <property type="component" value="Unassembled WGS sequence"/>
</dbReference>
<dbReference type="InterPro" id="IPR033690">
    <property type="entry name" value="Adenylat_kinase_CS"/>
</dbReference>
<keyword evidence="1 8" id="KW-0808">Transferase</keyword>
<dbReference type="InterPro" id="IPR006259">
    <property type="entry name" value="Adenyl_kin_sub"/>
</dbReference>
<dbReference type="Pfam" id="PF00406">
    <property type="entry name" value="ADK"/>
    <property type="match status" value="1"/>
</dbReference>
<dbReference type="AlphaFoldDB" id="A0A9D1IF59"/>
<comment type="pathway">
    <text evidence="8">Purine metabolism; AMP biosynthesis via salvage pathway; AMP from ADP: step 1/1.</text>
</comment>
<feature type="binding site" evidence="8">
    <location>
        <position position="149"/>
    </location>
    <ligand>
        <name>Zn(2+)</name>
        <dbReference type="ChEBI" id="CHEBI:29105"/>
        <note>structural</note>
    </ligand>
</feature>
<evidence type="ECO:0000256" key="6">
    <source>
        <dbReference type="ARBA" id="ARBA00022833"/>
    </source>
</evidence>
<evidence type="ECO:0000256" key="5">
    <source>
        <dbReference type="ARBA" id="ARBA00022777"/>
    </source>
</evidence>
<evidence type="ECO:0000256" key="1">
    <source>
        <dbReference type="ARBA" id="ARBA00022679"/>
    </source>
</evidence>
<keyword evidence="2 8" id="KW-0479">Metal-binding</keyword>
<dbReference type="NCBIfam" id="NF001380">
    <property type="entry name" value="PRK00279.1-2"/>
    <property type="match status" value="1"/>
</dbReference>
<feature type="binding site" evidence="8">
    <location>
        <position position="156"/>
    </location>
    <ligand>
        <name>AMP</name>
        <dbReference type="ChEBI" id="CHEBI:456215"/>
    </ligand>
</feature>
<feature type="region of interest" description="NMP" evidence="8">
    <location>
        <begin position="30"/>
        <end position="59"/>
    </location>
</feature>
<feature type="binding site" evidence="8">
    <location>
        <position position="195"/>
    </location>
    <ligand>
        <name>ATP</name>
        <dbReference type="ChEBI" id="CHEBI:30616"/>
    </ligand>
</feature>
<dbReference type="SUPFAM" id="SSF52540">
    <property type="entry name" value="P-loop containing nucleoside triphosphate hydrolases"/>
    <property type="match status" value="1"/>
</dbReference>
<gene>
    <name evidence="8" type="primary">adk</name>
    <name evidence="12" type="ORF">IAC53_04030</name>
</gene>
<proteinExistence type="inferred from homology"/>
<comment type="subunit">
    <text evidence="8 10">Monomer.</text>
</comment>
<dbReference type="GO" id="GO:0044209">
    <property type="term" value="P:AMP salvage"/>
    <property type="evidence" value="ECO:0007669"/>
    <property type="project" value="UniProtKB-UniRule"/>
</dbReference>
<dbReference type="GO" id="GO:0005737">
    <property type="term" value="C:cytoplasm"/>
    <property type="evidence" value="ECO:0007669"/>
    <property type="project" value="UniProtKB-SubCell"/>
</dbReference>
<dbReference type="NCBIfam" id="NF001379">
    <property type="entry name" value="PRK00279.1-1"/>
    <property type="match status" value="1"/>
</dbReference>
<organism evidence="12 13">
    <name type="scientific">Candidatus Fimenecus excrementigallinarum</name>
    <dbReference type="NCBI Taxonomy" id="2840816"/>
    <lineage>
        <taxon>Bacteria</taxon>
        <taxon>Bacillati</taxon>
        <taxon>Bacillota</taxon>
        <taxon>Clostridia</taxon>
        <taxon>Candidatus Fimenecus</taxon>
    </lineage>
</organism>
<evidence type="ECO:0000313" key="12">
    <source>
        <dbReference type="EMBL" id="HIU35760.1"/>
    </source>
</evidence>
<feature type="binding site" evidence="8">
    <location>
        <position position="92"/>
    </location>
    <ligand>
        <name>AMP</name>
        <dbReference type="ChEBI" id="CHEBI:456215"/>
    </ligand>
</feature>
<keyword evidence="4 8" id="KW-0547">Nucleotide-binding</keyword>
<feature type="binding site" evidence="8">
    <location>
        <position position="123"/>
    </location>
    <ligand>
        <name>ATP</name>
        <dbReference type="ChEBI" id="CHEBI:30616"/>
    </ligand>
</feature>
<keyword evidence="8" id="KW-0963">Cytoplasm</keyword>
<dbReference type="NCBIfam" id="TIGR01351">
    <property type="entry name" value="adk"/>
    <property type="match status" value="1"/>
</dbReference>
<dbReference type="InterPro" id="IPR000850">
    <property type="entry name" value="Adenylat/UMP-CMP_kin"/>
</dbReference>
<feature type="binding site" evidence="8">
    <location>
        <position position="146"/>
    </location>
    <ligand>
        <name>Zn(2+)</name>
        <dbReference type="ChEBI" id="CHEBI:29105"/>
        <note>structural</note>
    </ligand>
</feature>
<comment type="catalytic activity">
    <reaction evidence="8 10">
        <text>AMP + ATP = 2 ADP</text>
        <dbReference type="Rhea" id="RHEA:12973"/>
        <dbReference type="ChEBI" id="CHEBI:30616"/>
        <dbReference type="ChEBI" id="CHEBI:456215"/>
        <dbReference type="ChEBI" id="CHEBI:456216"/>
        <dbReference type="EC" id="2.7.4.3"/>
    </reaction>
</comment>
<comment type="subcellular location">
    <subcellularLocation>
        <location evidence="8 10">Cytoplasm</location>
    </subcellularLocation>
</comment>
<dbReference type="PRINTS" id="PR00094">
    <property type="entry name" value="ADENYLTKNASE"/>
</dbReference>
<dbReference type="Gene3D" id="3.40.50.300">
    <property type="entry name" value="P-loop containing nucleotide triphosphate hydrolases"/>
    <property type="match status" value="1"/>
</dbReference>
<evidence type="ECO:0000256" key="3">
    <source>
        <dbReference type="ARBA" id="ARBA00022727"/>
    </source>
</evidence>
<dbReference type="GO" id="GO:0005524">
    <property type="term" value="F:ATP binding"/>
    <property type="evidence" value="ECO:0007669"/>
    <property type="project" value="UniProtKB-UniRule"/>
</dbReference>
<dbReference type="InterPro" id="IPR027417">
    <property type="entry name" value="P-loop_NTPase"/>
</dbReference>
<comment type="domain">
    <text evidence="8">Consists of three domains, a large central CORE domain and two small peripheral domains, NMPbind and LID, which undergo movements during catalysis. The LID domain closes over the site of phosphoryl transfer upon ATP binding. Assembling and dissambling the active center during each catalytic cycle provides an effective means to prevent ATP hydrolysis. Some bacteria have evolved a zinc-coordinating structure that stabilizes the LID domain.</text>
</comment>
<feature type="binding site" evidence="8">
    <location>
        <begin position="10"/>
        <end position="15"/>
    </location>
    <ligand>
        <name>ATP</name>
        <dbReference type="ChEBI" id="CHEBI:30616"/>
    </ligand>
</feature>
<keyword evidence="7 8" id="KW-0067">ATP-binding</keyword>
<comment type="caution">
    <text evidence="12">The sequence shown here is derived from an EMBL/GenBank/DDBJ whole genome shotgun (WGS) entry which is preliminary data.</text>
</comment>
<comment type="function">
    <text evidence="8">Catalyzes the reversible transfer of the terminal phosphate group between ATP and AMP. Plays an important role in cellular energy homeostasis and in adenine nucleotide metabolism.</text>
</comment>
<feature type="binding site" evidence="8">
    <location>
        <position position="126"/>
    </location>
    <ligand>
        <name>Zn(2+)</name>
        <dbReference type="ChEBI" id="CHEBI:29105"/>
        <note>structural</note>
    </ligand>
</feature>
<feature type="binding site" evidence="8">
    <location>
        <begin position="85"/>
        <end position="88"/>
    </location>
    <ligand>
        <name>AMP</name>
        <dbReference type="ChEBI" id="CHEBI:456215"/>
    </ligand>
</feature>
<evidence type="ECO:0000259" key="11">
    <source>
        <dbReference type="Pfam" id="PF05191"/>
    </source>
</evidence>
<reference evidence="12" key="1">
    <citation type="submission" date="2020-10" db="EMBL/GenBank/DDBJ databases">
        <authorList>
            <person name="Gilroy R."/>
        </authorList>
    </citation>
    <scope>NUCLEOTIDE SEQUENCE</scope>
    <source>
        <strain evidence="12">ChiGjej1B1-19959</strain>
    </source>
</reference>
<evidence type="ECO:0000256" key="2">
    <source>
        <dbReference type="ARBA" id="ARBA00022723"/>
    </source>
</evidence>
<evidence type="ECO:0000256" key="4">
    <source>
        <dbReference type="ARBA" id="ARBA00022741"/>
    </source>
</evidence>
<evidence type="ECO:0000256" key="9">
    <source>
        <dbReference type="RuleBase" id="RU003330"/>
    </source>
</evidence>
<dbReference type="EC" id="2.7.4.3" evidence="8 10"/>
<dbReference type="HAMAP" id="MF_00235">
    <property type="entry name" value="Adenylate_kinase_Adk"/>
    <property type="match status" value="1"/>
</dbReference>
<feature type="binding site" evidence="8">
    <location>
        <position position="36"/>
    </location>
    <ligand>
        <name>AMP</name>
        <dbReference type="ChEBI" id="CHEBI:456215"/>
    </ligand>
</feature>
<reference evidence="12" key="2">
    <citation type="journal article" date="2021" name="PeerJ">
        <title>Extensive microbial diversity within the chicken gut microbiome revealed by metagenomics and culture.</title>
        <authorList>
            <person name="Gilroy R."/>
            <person name="Ravi A."/>
            <person name="Getino M."/>
            <person name="Pursley I."/>
            <person name="Horton D.L."/>
            <person name="Alikhan N.F."/>
            <person name="Baker D."/>
            <person name="Gharbi K."/>
            <person name="Hall N."/>
            <person name="Watson M."/>
            <person name="Adriaenssens E.M."/>
            <person name="Foster-Nyarko E."/>
            <person name="Jarju S."/>
            <person name="Secka A."/>
            <person name="Antonio M."/>
            <person name="Oren A."/>
            <person name="Chaudhuri R.R."/>
            <person name="La Ragione R."/>
            <person name="Hildebrand F."/>
            <person name="Pallen M.J."/>
        </authorList>
    </citation>
    <scope>NUCLEOTIDE SEQUENCE</scope>
    <source>
        <strain evidence="12">ChiGjej1B1-19959</strain>
    </source>
</reference>
<feature type="binding site" evidence="8">
    <location>
        <begin position="57"/>
        <end position="59"/>
    </location>
    <ligand>
        <name>AMP</name>
        <dbReference type="ChEBI" id="CHEBI:456215"/>
    </ligand>
</feature>
<dbReference type="Pfam" id="PF05191">
    <property type="entry name" value="ADK_lid"/>
    <property type="match status" value="1"/>
</dbReference>
<dbReference type="EMBL" id="DVMW01000028">
    <property type="protein sequence ID" value="HIU35760.1"/>
    <property type="molecule type" value="Genomic_DNA"/>
</dbReference>
<dbReference type="FunFam" id="3.40.50.300:FF:000106">
    <property type="entry name" value="Adenylate kinase mitochondrial"/>
    <property type="match status" value="1"/>
</dbReference>
<evidence type="ECO:0000256" key="8">
    <source>
        <dbReference type="HAMAP-Rule" id="MF_00235"/>
    </source>
</evidence>
<dbReference type="CDD" id="cd01428">
    <property type="entry name" value="ADK"/>
    <property type="match status" value="1"/>
</dbReference>
<dbReference type="InterPro" id="IPR007862">
    <property type="entry name" value="Adenylate_kinase_lid-dom"/>
</dbReference>
<feature type="binding site" evidence="8">
    <location>
        <begin position="132"/>
        <end position="133"/>
    </location>
    <ligand>
        <name>ATP</name>
        <dbReference type="ChEBI" id="CHEBI:30616"/>
    </ligand>
</feature>
<keyword evidence="3 8" id="KW-0545">Nucleotide biosynthesis</keyword>
<sequence length="210" mass="22868">MNLILLGAPGAGKGTQAEKICEKLSIPAISTGNMLREAMANGTEMGLKAKSFIDAGKLVPDEVVIGIIRERLQAADCKNGFILDGFPRTIPQAEALDEMGVRIDRVIDIEVSNEKIAARLSGRRVCLKCGATYHVEYKAPKTEGVCDACGDTLVQRKDDMPETVLDRLKTYHEQTEPLKDYYAAKGILRVVEGQEAVADTTARTMQALED</sequence>
<dbReference type="PANTHER" id="PTHR23359">
    <property type="entry name" value="NUCLEOTIDE KINASE"/>
    <property type="match status" value="1"/>
</dbReference>
<feature type="region of interest" description="LID" evidence="8">
    <location>
        <begin position="122"/>
        <end position="159"/>
    </location>
</feature>
<evidence type="ECO:0000256" key="10">
    <source>
        <dbReference type="RuleBase" id="RU003331"/>
    </source>
</evidence>
<dbReference type="NCBIfam" id="NF011100">
    <property type="entry name" value="PRK14527.1"/>
    <property type="match status" value="1"/>
</dbReference>
<accession>A0A9D1IF59</accession>
<feature type="domain" description="Adenylate kinase active site lid" evidence="11">
    <location>
        <begin position="123"/>
        <end position="158"/>
    </location>
</feature>
<keyword evidence="5 8" id="KW-0418">Kinase</keyword>
<dbReference type="PROSITE" id="PS00113">
    <property type="entry name" value="ADENYLATE_KINASE"/>
    <property type="match status" value="1"/>
</dbReference>
<dbReference type="GO" id="GO:0004017">
    <property type="term" value="F:AMP kinase activity"/>
    <property type="evidence" value="ECO:0007669"/>
    <property type="project" value="UniProtKB-UniRule"/>
</dbReference>
<feature type="binding site" evidence="8">
    <location>
        <position position="31"/>
    </location>
    <ligand>
        <name>AMP</name>
        <dbReference type="ChEBI" id="CHEBI:456215"/>
    </ligand>
</feature>
<feature type="binding site" evidence="8">
    <location>
        <position position="129"/>
    </location>
    <ligand>
        <name>Zn(2+)</name>
        <dbReference type="ChEBI" id="CHEBI:29105"/>
        <note>structural</note>
    </ligand>
</feature>